<proteinExistence type="predicted"/>
<reference evidence="2 3" key="1">
    <citation type="submission" date="2020-04" db="EMBL/GenBank/DDBJ databases">
        <title>Enterovirga sp. isolate from soil.</title>
        <authorList>
            <person name="Chea S."/>
            <person name="Kim D.-U."/>
        </authorList>
    </citation>
    <scope>NUCLEOTIDE SEQUENCE [LARGE SCALE GENOMIC DNA]</scope>
    <source>
        <strain evidence="2 3">DB1703</strain>
    </source>
</reference>
<feature type="domain" description="Nitroreductase" evidence="1">
    <location>
        <begin position="23"/>
        <end position="58"/>
    </location>
</feature>
<dbReference type="EMBL" id="JABEPP010000003">
    <property type="protein sequence ID" value="NNM72713.1"/>
    <property type="molecule type" value="Genomic_DNA"/>
</dbReference>
<dbReference type="Proteomes" id="UP000564885">
    <property type="component" value="Unassembled WGS sequence"/>
</dbReference>
<comment type="caution">
    <text evidence="2">The sequence shown here is derived from an EMBL/GenBank/DDBJ whole genome shotgun (WGS) entry which is preliminary data.</text>
</comment>
<evidence type="ECO:0000259" key="1">
    <source>
        <dbReference type="Pfam" id="PF00881"/>
    </source>
</evidence>
<evidence type="ECO:0000313" key="3">
    <source>
        <dbReference type="Proteomes" id="UP000564885"/>
    </source>
</evidence>
<evidence type="ECO:0000313" key="2">
    <source>
        <dbReference type="EMBL" id="NNM72713.1"/>
    </source>
</evidence>
<dbReference type="GO" id="GO:0016491">
    <property type="term" value="F:oxidoreductase activity"/>
    <property type="evidence" value="ECO:0007669"/>
    <property type="project" value="InterPro"/>
</dbReference>
<organism evidence="2 3">
    <name type="scientific">Enterovirga aerilata</name>
    <dbReference type="NCBI Taxonomy" id="2730920"/>
    <lineage>
        <taxon>Bacteria</taxon>
        <taxon>Pseudomonadati</taxon>
        <taxon>Pseudomonadota</taxon>
        <taxon>Alphaproteobacteria</taxon>
        <taxon>Hyphomicrobiales</taxon>
        <taxon>Methylobacteriaceae</taxon>
        <taxon>Enterovirga</taxon>
    </lineage>
</organism>
<keyword evidence="3" id="KW-1185">Reference proteome</keyword>
<protein>
    <recommendedName>
        <fullName evidence="1">Nitroreductase domain-containing protein</fullName>
    </recommendedName>
</protein>
<dbReference type="InterPro" id="IPR000415">
    <property type="entry name" value="Nitroreductase-like"/>
</dbReference>
<name>A0A849IFN1_9HYPH</name>
<gene>
    <name evidence="2" type="ORF">HJG44_09995</name>
</gene>
<dbReference type="Gene3D" id="3.40.109.10">
    <property type="entry name" value="NADH Oxidase"/>
    <property type="match status" value="1"/>
</dbReference>
<dbReference type="SUPFAM" id="SSF55469">
    <property type="entry name" value="FMN-dependent nitroreductase-like"/>
    <property type="match status" value="1"/>
</dbReference>
<accession>A0A849IFN1</accession>
<dbReference type="InterPro" id="IPR029479">
    <property type="entry name" value="Nitroreductase"/>
</dbReference>
<dbReference type="AlphaFoldDB" id="A0A849IFN1"/>
<dbReference type="Pfam" id="PF00881">
    <property type="entry name" value="Nitroreductase"/>
    <property type="match status" value="1"/>
</dbReference>
<sequence>MSSTGRDDEPQSDVADMLDKLLEDRWSCRAFRPDLLPRETIASVIEAAQRAPSWCNTQIP</sequence>